<proteinExistence type="predicted"/>
<name>A0A0P1MMU1_9BACT</name>
<protein>
    <submittedName>
        <fullName evidence="1">Uncharacterized protein</fullName>
    </submittedName>
</protein>
<reference evidence="2" key="1">
    <citation type="submission" date="2015-11" db="EMBL/GenBank/DDBJ databases">
        <authorList>
            <person name="Varghese N."/>
        </authorList>
    </citation>
    <scope>NUCLEOTIDE SEQUENCE [LARGE SCALE GENOMIC DNA]</scope>
    <source>
        <strain evidence="2">JGI-23</strain>
    </source>
</reference>
<sequence>MTLVFIMFAMFLLNKQSFGMDDYRADFEVRKSKIISYYVDSLKIDTAKNAKINFEKEVEKALALLASLIANPKREKRIIDFKNMKIIEK</sequence>
<evidence type="ECO:0000313" key="2">
    <source>
        <dbReference type="Proteomes" id="UP000199197"/>
    </source>
</evidence>
<dbReference type="AlphaFoldDB" id="A0A0P1MMU1"/>
<accession>A0A0P1MMU1</accession>
<dbReference type="RefSeq" id="WP_092346840.1">
    <property type="nucleotide sequence ID" value="NZ_CZVW01000001.1"/>
</dbReference>
<gene>
    <name evidence="1" type="ORF">JGI23_00117</name>
</gene>
<evidence type="ECO:0000313" key="1">
    <source>
        <dbReference type="EMBL" id="CUS96402.1"/>
    </source>
</evidence>
<dbReference type="Proteomes" id="UP000199197">
    <property type="component" value="Unassembled WGS sequence"/>
</dbReference>
<dbReference type="EMBL" id="CZVW01000001">
    <property type="protein sequence ID" value="CUS96402.1"/>
    <property type="molecule type" value="Genomic_DNA"/>
</dbReference>
<organism evidence="1 2">
    <name type="scientific">Candidatus Chryseopegocella kryptomonas</name>
    <dbReference type="NCBI Taxonomy" id="1633643"/>
    <lineage>
        <taxon>Bacteria</taxon>
        <taxon>Pseudomonadati</taxon>
        <taxon>Candidatus Kryptoniota</taxon>
        <taxon>Candidatus Chryseopegocella</taxon>
    </lineage>
</organism>
<keyword evidence="2" id="KW-1185">Reference proteome</keyword>